<accession>A0ACB9YIX5</accession>
<evidence type="ECO:0000313" key="1">
    <source>
        <dbReference type="EMBL" id="KAI4859167.1"/>
    </source>
</evidence>
<protein>
    <submittedName>
        <fullName evidence="1">Uncharacterized protein</fullName>
    </submittedName>
</protein>
<dbReference type="Proteomes" id="UP001497700">
    <property type="component" value="Unassembled WGS sequence"/>
</dbReference>
<name>A0ACB9YIX5_9PEZI</name>
<gene>
    <name evidence="1" type="ORF">F4820DRAFT_454154</name>
</gene>
<organism evidence="1 2">
    <name type="scientific">Hypoxylon rubiginosum</name>
    <dbReference type="NCBI Taxonomy" id="110542"/>
    <lineage>
        <taxon>Eukaryota</taxon>
        <taxon>Fungi</taxon>
        <taxon>Dikarya</taxon>
        <taxon>Ascomycota</taxon>
        <taxon>Pezizomycotina</taxon>
        <taxon>Sordariomycetes</taxon>
        <taxon>Xylariomycetidae</taxon>
        <taxon>Xylariales</taxon>
        <taxon>Hypoxylaceae</taxon>
        <taxon>Hypoxylon</taxon>
    </lineage>
</organism>
<keyword evidence="2" id="KW-1185">Reference proteome</keyword>
<reference evidence="1 2" key="1">
    <citation type="journal article" date="2022" name="New Phytol.">
        <title>Ecological generalism drives hyperdiversity of secondary metabolite gene clusters in xylarialean endophytes.</title>
        <authorList>
            <person name="Franco M.E.E."/>
            <person name="Wisecaver J.H."/>
            <person name="Arnold A.E."/>
            <person name="Ju Y.M."/>
            <person name="Slot J.C."/>
            <person name="Ahrendt S."/>
            <person name="Moore L.P."/>
            <person name="Eastman K.E."/>
            <person name="Scott K."/>
            <person name="Konkel Z."/>
            <person name="Mondo S.J."/>
            <person name="Kuo A."/>
            <person name="Hayes R.D."/>
            <person name="Haridas S."/>
            <person name="Andreopoulos B."/>
            <person name="Riley R."/>
            <person name="LaButti K."/>
            <person name="Pangilinan J."/>
            <person name="Lipzen A."/>
            <person name="Amirebrahimi M."/>
            <person name="Yan J."/>
            <person name="Adam C."/>
            <person name="Keymanesh K."/>
            <person name="Ng V."/>
            <person name="Louie K."/>
            <person name="Northen T."/>
            <person name="Drula E."/>
            <person name="Henrissat B."/>
            <person name="Hsieh H.M."/>
            <person name="Youens-Clark K."/>
            <person name="Lutzoni F."/>
            <person name="Miadlikowska J."/>
            <person name="Eastwood D.C."/>
            <person name="Hamelin R.C."/>
            <person name="Grigoriev I.V."/>
            <person name="U'Ren J.M."/>
        </authorList>
    </citation>
    <scope>NUCLEOTIDE SEQUENCE [LARGE SCALE GENOMIC DNA]</scope>
    <source>
        <strain evidence="1 2">CBS 119005</strain>
    </source>
</reference>
<proteinExistence type="predicted"/>
<dbReference type="EMBL" id="MU393652">
    <property type="protein sequence ID" value="KAI4859167.1"/>
    <property type="molecule type" value="Genomic_DNA"/>
</dbReference>
<sequence>MATKKTLLGLPVEMVSQICRSVLPDTLPPHYRTFHERDEGRKAFADLANLVRVCKDLYVIVSPILQKYEGQIGFTLRMFNYVRAILTDPGAAQRHTILTPVFGSIEDGELEIASVETAEEVASKLELDFSSDDLDAVVKLDAGVESDNGDPYELHRARGNLAAIAIANILYLKSISVYSVGYNLRELPGMLELPHVTEAELVTYDSRGDISRFRHCFEAAPALEVLETNGIRMCSQPLVLPRLRILKLFRTRLSWIGVQNLMAHSDKVQEFYYRRDRYMDNEQPGPPVCASDILTALKYTKSLSTIEFLEFDMLEEVHVQGKWIICSPSRPSDFIETLKPMVSLRYLELTQQTLWTHAYDLYRNHCGNGPRLPDLHSPRRLIDLLPDSIEFFEFTEITEEFMPSLIALAEHIREKNAFPNFWSIQLHPSPRFLRKLRHARAHEVDSSLPYEDHKTSPCVVHTELLEQCDETKTIFKEAGVNVLFPFELLQRDDYHRRTDDISHWCTECHMDDASCHVQAMEEV</sequence>
<evidence type="ECO:0000313" key="2">
    <source>
        <dbReference type="Proteomes" id="UP001497700"/>
    </source>
</evidence>
<comment type="caution">
    <text evidence="1">The sequence shown here is derived from an EMBL/GenBank/DDBJ whole genome shotgun (WGS) entry which is preliminary data.</text>
</comment>